<dbReference type="Proteomes" id="UP000309340">
    <property type="component" value="Unassembled WGS sequence"/>
</dbReference>
<keyword evidence="4" id="KW-1185">Reference proteome</keyword>
<dbReference type="AlphaFoldDB" id="A0A4U0W6L3"/>
<evidence type="ECO:0000313" key="2">
    <source>
        <dbReference type="EMBL" id="TKA55300.1"/>
    </source>
</evidence>
<dbReference type="EMBL" id="NAJQ01001639">
    <property type="protein sequence ID" value="TKA55300.1"/>
    <property type="molecule type" value="Genomic_DNA"/>
</dbReference>
<accession>A0A4U0W6L3</accession>
<comment type="caution">
    <text evidence="3">The sequence shown here is derived from an EMBL/GenBank/DDBJ whole genome shotgun (WGS) entry which is preliminary data.</text>
</comment>
<evidence type="ECO:0000256" key="1">
    <source>
        <dbReference type="SAM" id="Phobius"/>
    </source>
</evidence>
<dbReference type="STRING" id="329884.A0A4U0W6L3"/>
<proteinExistence type="predicted"/>
<name>A0A4U0W6L3_9PEZI</name>
<dbReference type="EMBL" id="NAJQ01001508">
    <property type="protein sequence ID" value="TKA57862.1"/>
    <property type="molecule type" value="Genomic_DNA"/>
</dbReference>
<gene>
    <name evidence="3" type="ORF">B0A55_12514</name>
    <name evidence="2" type="ORF">B0A55_13015</name>
</gene>
<feature type="non-terminal residue" evidence="3">
    <location>
        <position position="135"/>
    </location>
</feature>
<keyword evidence="1" id="KW-1133">Transmembrane helix</keyword>
<keyword evidence="1" id="KW-0472">Membrane</keyword>
<dbReference type="OrthoDB" id="414175at2759"/>
<protein>
    <submittedName>
        <fullName evidence="3">Uncharacterized protein</fullName>
    </submittedName>
</protein>
<feature type="transmembrane region" description="Helical" evidence="1">
    <location>
        <begin position="7"/>
        <end position="27"/>
    </location>
</feature>
<evidence type="ECO:0000313" key="4">
    <source>
        <dbReference type="Proteomes" id="UP000309340"/>
    </source>
</evidence>
<keyword evidence="1" id="KW-0812">Transmembrane</keyword>
<organism evidence="3 4">
    <name type="scientific">Friedmanniomyces simplex</name>
    <dbReference type="NCBI Taxonomy" id="329884"/>
    <lineage>
        <taxon>Eukaryota</taxon>
        <taxon>Fungi</taxon>
        <taxon>Dikarya</taxon>
        <taxon>Ascomycota</taxon>
        <taxon>Pezizomycotina</taxon>
        <taxon>Dothideomycetes</taxon>
        <taxon>Dothideomycetidae</taxon>
        <taxon>Mycosphaerellales</taxon>
        <taxon>Teratosphaeriaceae</taxon>
        <taxon>Friedmanniomyces</taxon>
    </lineage>
</organism>
<evidence type="ECO:0000313" key="3">
    <source>
        <dbReference type="EMBL" id="TKA57862.1"/>
    </source>
</evidence>
<reference evidence="3 4" key="1">
    <citation type="submission" date="2017-03" db="EMBL/GenBank/DDBJ databases">
        <title>Genomes of endolithic fungi from Antarctica.</title>
        <authorList>
            <person name="Coleine C."/>
            <person name="Masonjones S."/>
            <person name="Stajich J.E."/>
        </authorList>
    </citation>
    <scope>NUCLEOTIDE SEQUENCE [LARGE SCALE GENOMIC DNA]</scope>
    <source>
        <strain evidence="3 4">CCFEE 5184</strain>
    </source>
</reference>
<sequence length="135" mass="14747">MPRGLRLSIRTVVIIAVTAALLIGLHLTNLSPLARLGLPTQNAGFSLRPVEDIEPNAPPCRALAGAEDVVVVMRTGATEIGDKLPVHLNTTMRCYPDTLIFSDYAEVFEGQQVYDALANVDTHVKETNMDFAHYM</sequence>